<feature type="non-terminal residue" evidence="2">
    <location>
        <position position="1"/>
    </location>
</feature>
<evidence type="ECO:0000313" key="2">
    <source>
        <dbReference type="EMBL" id="TDG38251.1"/>
    </source>
</evidence>
<comment type="caution">
    <text evidence="2">The sequence shown here is derived from an EMBL/GenBank/DDBJ whole genome shotgun (WGS) entry which is preliminary data.</text>
</comment>
<dbReference type="EMBL" id="LSRL02006938">
    <property type="protein sequence ID" value="TDG38251.1"/>
    <property type="molecule type" value="Genomic_DNA"/>
</dbReference>
<dbReference type="AlphaFoldDB" id="A0A484ARM1"/>
<organism evidence="2 3">
    <name type="scientific">Drosophila navojoa</name>
    <name type="common">Fruit fly</name>
    <dbReference type="NCBI Taxonomy" id="7232"/>
    <lineage>
        <taxon>Eukaryota</taxon>
        <taxon>Metazoa</taxon>
        <taxon>Ecdysozoa</taxon>
        <taxon>Arthropoda</taxon>
        <taxon>Hexapoda</taxon>
        <taxon>Insecta</taxon>
        <taxon>Pterygota</taxon>
        <taxon>Neoptera</taxon>
        <taxon>Endopterygota</taxon>
        <taxon>Diptera</taxon>
        <taxon>Brachycera</taxon>
        <taxon>Muscomorpha</taxon>
        <taxon>Ephydroidea</taxon>
        <taxon>Drosophilidae</taxon>
        <taxon>Drosophila</taxon>
    </lineage>
</organism>
<accession>A0A484ARM1</accession>
<feature type="region of interest" description="Disordered" evidence="1">
    <location>
        <begin position="1"/>
        <end position="37"/>
    </location>
</feature>
<dbReference type="Proteomes" id="UP000295192">
    <property type="component" value="Unassembled WGS sequence"/>
</dbReference>
<gene>
    <name evidence="2" type="ORF">AWZ03_015328</name>
</gene>
<reference evidence="2 3" key="1">
    <citation type="journal article" date="2019" name="J. Hered.">
        <title>An Improved Genome Assembly for Drosophila navojoa, the Basal Species in the mojavensis Cluster.</title>
        <authorList>
            <person name="Vanderlinde T."/>
            <person name="Dupim E.G."/>
            <person name="Nazario-Yepiz N.O."/>
            <person name="Carvalho A.B."/>
        </authorList>
    </citation>
    <scope>NUCLEOTIDE SEQUENCE [LARGE SCALE GENOMIC DNA]</scope>
    <source>
        <strain evidence="2">Navoj_Jal97</strain>
        <tissue evidence="2">Whole organism</tissue>
    </source>
</reference>
<name>A0A484ARM1_DRONA</name>
<proteinExistence type="predicted"/>
<keyword evidence="3" id="KW-1185">Reference proteome</keyword>
<evidence type="ECO:0000313" key="3">
    <source>
        <dbReference type="Proteomes" id="UP000295192"/>
    </source>
</evidence>
<protein>
    <submittedName>
        <fullName evidence="2">Uncharacterized protein</fullName>
    </submittedName>
</protein>
<sequence length="97" mass="11169">SGQSEEKLSVAVASVEANPKTPVEANMGQPKPMHNDPEVDSFLMHELEKFQHVKGTIRITEHRIRMQDNRPINQRYFPKNKKIQAEVNLHRALEEPT</sequence>
<evidence type="ECO:0000256" key="1">
    <source>
        <dbReference type="SAM" id="MobiDB-lite"/>
    </source>
</evidence>